<accession>A0A6J5RB47</accession>
<protein>
    <recommendedName>
        <fullName evidence="2">Helix-turn-helix domain containing protein</fullName>
    </recommendedName>
</protein>
<name>A0A6J5RB47_9CAUD</name>
<evidence type="ECO:0008006" key="2">
    <source>
        <dbReference type="Google" id="ProtNLM"/>
    </source>
</evidence>
<dbReference type="EMBL" id="LR797220">
    <property type="protein sequence ID" value="CAB4194780.1"/>
    <property type="molecule type" value="Genomic_DNA"/>
</dbReference>
<gene>
    <name evidence="1" type="ORF">UFOVP1269_3</name>
</gene>
<sequence length="121" mass="13342">MNDQLEMFTTTLGLAGEKTRVALDHPSVAVSRNAPDTSRAAAEQAKPHAGKQRELVHFWIKWAARTEAKGMTADEISVLLDLPAQSVSARINGLHRDAYIVDSGTRRKTRYGRNAIVWVAC</sequence>
<proteinExistence type="predicted"/>
<organism evidence="1">
    <name type="scientific">uncultured Caudovirales phage</name>
    <dbReference type="NCBI Taxonomy" id="2100421"/>
    <lineage>
        <taxon>Viruses</taxon>
        <taxon>Duplodnaviria</taxon>
        <taxon>Heunggongvirae</taxon>
        <taxon>Uroviricota</taxon>
        <taxon>Caudoviricetes</taxon>
        <taxon>Peduoviridae</taxon>
        <taxon>Maltschvirus</taxon>
        <taxon>Maltschvirus maltsch</taxon>
    </lineage>
</organism>
<evidence type="ECO:0000313" key="1">
    <source>
        <dbReference type="EMBL" id="CAB4194780.1"/>
    </source>
</evidence>
<reference evidence="1" key="1">
    <citation type="submission" date="2020-05" db="EMBL/GenBank/DDBJ databases">
        <authorList>
            <person name="Chiriac C."/>
            <person name="Salcher M."/>
            <person name="Ghai R."/>
            <person name="Kavagutti S V."/>
        </authorList>
    </citation>
    <scope>NUCLEOTIDE SEQUENCE</scope>
</reference>